<gene>
    <name evidence="1" type="ORF">PBRASI_LOCUS3561</name>
</gene>
<protein>
    <submittedName>
        <fullName evidence="1">10796_t:CDS:1</fullName>
    </submittedName>
</protein>
<comment type="caution">
    <text evidence="1">The sequence shown here is derived from an EMBL/GenBank/DDBJ whole genome shotgun (WGS) entry which is preliminary data.</text>
</comment>
<dbReference type="Pfam" id="PF08316">
    <property type="entry name" value="Pal1"/>
    <property type="match status" value="1"/>
</dbReference>
<dbReference type="InterPro" id="IPR013226">
    <property type="entry name" value="Pal1"/>
</dbReference>
<evidence type="ECO:0000313" key="2">
    <source>
        <dbReference type="Proteomes" id="UP000789739"/>
    </source>
</evidence>
<dbReference type="Proteomes" id="UP000789739">
    <property type="component" value="Unassembled WGS sequence"/>
</dbReference>
<dbReference type="OrthoDB" id="5352132at2759"/>
<dbReference type="GO" id="GO:0005737">
    <property type="term" value="C:cytoplasm"/>
    <property type="evidence" value="ECO:0007669"/>
    <property type="project" value="TreeGrafter"/>
</dbReference>
<organism evidence="1 2">
    <name type="scientific">Paraglomus brasilianum</name>
    <dbReference type="NCBI Taxonomy" id="144538"/>
    <lineage>
        <taxon>Eukaryota</taxon>
        <taxon>Fungi</taxon>
        <taxon>Fungi incertae sedis</taxon>
        <taxon>Mucoromycota</taxon>
        <taxon>Glomeromycotina</taxon>
        <taxon>Glomeromycetes</taxon>
        <taxon>Paraglomerales</taxon>
        <taxon>Paraglomeraceae</taxon>
        <taxon>Paraglomus</taxon>
    </lineage>
</organism>
<keyword evidence="2" id="KW-1185">Reference proteome</keyword>
<reference evidence="1" key="1">
    <citation type="submission" date="2021-06" db="EMBL/GenBank/DDBJ databases">
        <authorList>
            <person name="Kallberg Y."/>
            <person name="Tangrot J."/>
            <person name="Rosling A."/>
        </authorList>
    </citation>
    <scope>NUCLEOTIDE SEQUENCE</scope>
    <source>
        <strain evidence="1">BR232B</strain>
    </source>
</reference>
<dbReference type="PANTHER" id="PTHR28307:SF2">
    <property type="entry name" value="PROTEIN PAL1"/>
    <property type="match status" value="1"/>
</dbReference>
<name>A0A9N9FA34_9GLOM</name>
<evidence type="ECO:0000313" key="1">
    <source>
        <dbReference type="EMBL" id="CAG8519729.1"/>
    </source>
</evidence>
<dbReference type="PANTHER" id="PTHR28307">
    <property type="entry name" value="PROTEIN PAL1"/>
    <property type="match status" value="1"/>
</dbReference>
<dbReference type="AlphaFoldDB" id="A0A9N9FA34"/>
<sequence length="228" mass="25403">MSAIQHPLSFDTQSNLKLASEKSEVATIAPSEVPDLDNASLYNYANNDCVGDRALLITKASLASLQTVGSYNSGHARCHSESAIPTEDGLATLDKMNRRITYNDLNLKQLPQVDYIDQLDITGIYGGALFHHDSPYDRALSYHSEAPAQAFGESNDVFPTHKDSSYYENSYASYGPNPVRYRDSFLEGSTAYGFRSKDDDLAKFKRKSFFKRISRAGFQGKKQENKET</sequence>
<proteinExistence type="predicted"/>
<dbReference type="EMBL" id="CAJVPI010000326">
    <property type="protein sequence ID" value="CAG8519729.1"/>
    <property type="molecule type" value="Genomic_DNA"/>
</dbReference>
<accession>A0A9N9FA34</accession>